<feature type="non-terminal residue" evidence="1">
    <location>
        <position position="1"/>
    </location>
</feature>
<organism evidence="1">
    <name type="scientific">marine sediment metagenome</name>
    <dbReference type="NCBI Taxonomy" id="412755"/>
    <lineage>
        <taxon>unclassified sequences</taxon>
        <taxon>metagenomes</taxon>
        <taxon>ecological metagenomes</taxon>
    </lineage>
</organism>
<accession>X1FWI3</accession>
<feature type="non-terminal residue" evidence="1">
    <location>
        <position position="429"/>
    </location>
</feature>
<proteinExistence type="predicted"/>
<evidence type="ECO:0000313" key="1">
    <source>
        <dbReference type="EMBL" id="GAH36920.1"/>
    </source>
</evidence>
<protein>
    <submittedName>
        <fullName evidence="1">Uncharacterized protein</fullName>
    </submittedName>
</protein>
<dbReference type="EMBL" id="BARU01006790">
    <property type="protein sequence ID" value="GAH36920.1"/>
    <property type="molecule type" value="Genomic_DNA"/>
</dbReference>
<dbReference type="AlphaFoldDB" id="X1FWI3"/>
<comment type="caution">
    <text evidence="1">The sequence shown here is derived from an EMBL/GenBank/DDBJ whole genome shotgun (WGS) entry which is preliminary data.</text>
</comment>
<sequence length="429" mass="49470">GQGTLTGFGKDEENIEYRVNVKPGMPWFLRGRPIDFVIPYGYLDIEAAPWVAMRVMRPLEDVMADKKYINKNALKGGKGFISKKLLASRPTDVEGSVPDKMLDVLCEKEEWVELWEIRDFRTHRIYVITMGHDKFLREDVDDLQVEGLPYFSLIFNETNFGFWGISDCQIIEPQQLELNEIRTQAQAHRKIALIKALIRRGDMTDTEKAKFLSTDILPLVEVDTDDAIANSIMLLTPHVPPDFQVMSLQIMQDCMEMLGSSRNQRGDYMTGRRTATEAQIVQMAAQIRIMERRDAAADLYTQICRKYMQYIFTFWRDKSKVIDIVGVDGAKYWVQYTGAAIKGEYGIRVDPDDSLPVTFETRRMEAKELYQMTLQDATINRVEMSRQLLQQYEWIDPDVLLAPRAGWGNNPEQPMPVDALQRLLQQGKM</sequence>
<gene>
    <name evidence="1" type="ORF">S03H2_13371</name>
</gene>
<name>X1FWI3_9ZZZZ</name>
<reference evidence="1" key="1">
    <citation type="journal article" date="2014" name="Front. Microbiol.">
        <title>High frequency of phylogenetically diverse reductive dehalogenase-homologous genes in deep subseafloor sedimentary metagenomes.</title>
        <authorList>
            <person name="Kawai M."/>
            <person name="Futagami T."/>
            <person name="Toyoda A."/>
            <person name="Takaki Y."/>
            <person name="Nishi S."/>
            <person name="Hori S."/>
            <person name="Arai W."/>
            <person name="Tsubouchi T."/>
            <person name="Morono Y."/>
            <person name="Uchiyama I."/>
            <person name="Ito T."/>
            <person name="Fujiyama A."/>
            <person name="Inagaki F."/>
            <person name="Takami H."/>
        </authorList>
    </citation>
    <scope>NUCLEOTIDE SEQUENCE</scope>
    <source>
        <strain evidence="1">Expedition CK06-06</strain>
    </source>
</reference>